<feature type="transmembrane region" description="Helical" evidence="6">
    <location>
        <begin position="220"/>
        <end position="239"/>
    </location>
</feature>
<dbReference type="AlphaFoldDB" id="A0A9Y1BI81"/>
<proteinExistence type="predicted"/>
<sequence length="240" mass="28331">MIDTDKTIDRLIEPQTIDPRTKIVFLITQLVILFTSESLWYHSYLIVLSLILIISIKFPLKTLLKIALAFLFFSFLGIFFLHQKQTLDELILLFYLFFNRFITSFCLITWFFQTVSTNELSIVMNKMYIPQKLTTIFTSLYQLIPLFTKEISILNHSRRIKGFVSPSWNVINQFSILKKMLKTVFIRAINNSILFAETLVIKGYNPSIKRKYSISRRFRIKDFFISSVSIAICVLSFYFF</sequence>
<dbReference type="GO" id="GO:0005886">
    <property type="term" value="C:plasma membrane"/>
    <property type="evidence" value="ECO:0007669"/>
    <property type="project" value="UniProtKB-ARBA"/>
</dbReference>
<feature type="transmembrane region" description="Helical" evidence="6">
    <location>
        <begin position="39"/>
        <end position="56"/>
    </location>
</feature>
<evidence type="ECO:0000256" key="5">
    <source>
        <dbReference type="ARBA" id="ARBA00023136"/>
    </source>
</evidence>
<keyword evidence="5 6" id="KW-0472">Membrane</keyword>
<dbReference type="Proteomes" id="UP001201020">
    <property type="component" value="Chromosome"/>
</dbReference>
<keyword evidence="4 6" id="KW-1133">Transmembrane helix</keyword>
<dbReference type="InterPro" id="IPR003339">
    <property type="entry name" value="ABC/ECF_trnsptr_transmembrane"/>
</dbReference>
<name>A0A9Y1BI81_9ARCH</name>
<evidence type="ECO:0000256" key="6">
    <source>
        <dbReference type="SAM" id="Phobius"/>
    </source>
</evidence>
<feature type="transmembrane region" description="Helical" evidence="6">
    <location>
        <begin position="93"/>
        <end position="112"/>
    </location>
</feature>
<gene>
    <name evidence="7" type="ORF">K9W45_06990</name>
</gene>
<dbReference type="InterPro" id="IPR051611">
    <property type="entry name" value="ECF_transporter_component"/>
</dbReference>
<evidence type="ECO:0000256" key="3">
    <source>
        <dbReference type="ARBA" id="ARBA00022692"/>
    </source>
</evidence>
<reference evidence="7" key="1">
    <citation type="journal article" date="2022" name="Nat. Microbiol.">
        <title>Unique mobile elements and scalable gene flow at the prokaryote-eukaryote boundary revealed by circularized Asgard archaea genomes.</title>
        <authorList>
            <person name="Wu F."/>
            <person name="Speth D.R."/>
            <person name="Philosof A."/>
            <person name="Cremiere A."/>
            <person name="Narayanan A."/>
            <person name="Barco R.A."/>
            <person name="Connon S.A."/>
            <person name="Amend J.P."/>
            <person name="Antoshechkin I.A."/>
            <person name="Orphan V.J."/>
        </authorList>
    </citation>
    <scope>NUCLEOTIDE SEQUENCE</scope>
    <source>
        <strain evidence="7">PM71</strain>
    </source>
</reference>
<comment type="subcellular location">
    <subcellularLocation>
        <location evidence="1">Membrane</location>
        <topology evidence="1">Multi-pass membrane protein</topology>
    </subcellularLocation>
</comment>
<evidence type="ECO:0000313" key="7">
    <source>
        <dbReference type="EMBL" id="UJG39609.1"/>
    </source>
</evidence>
<organism evidence="7">
    <name type="scientific">Candidatus Heimdallarchaeum aukensis</name>
    <dbReference type="NCBI Taxonomy" id="2876573"/>
    <lineage>
        <taxon>Archaea</taxon>
        <taxon>Promethearchaeati</taxon>
        <taxon>Candidatus Heimdallarchaeota</taxon>
        <taxon>Candidatus Heimdallarchaeia (ex Rinke et al. 2021) (nom. nud.)</taxon>
        <taxon>Candidatus Heimdallarchaeales</taxon>
        <taxon>Candidatus Heimdallarchaeaceae</taxon>
        <taxon>Candidatus Heimdallarchaeum</taxon>
    </lineage>
</organism>
<accession>A0A9Y1BI81</accession>
<dbReference type="EMBL" id="CP084166">
    <property type="protein sequence ID" value="UJG39609.1"/>
    <property type="molecule type" value="Genomic_DNA"/>
</dbReference>
<evidence type="ECO:0000256" key="4">
    <source>
        <dbReference type="ARBA" id="ARBA00022989"/>
    </source>
</evidence>
<evidence type="ECO:0000256" key="1">
    <source>
        <dbReference type="ARBA" id="ARBA00004141"/>
    </source>
</evidence>
<dbReference type="CDD" id="cd16914">
    <property type="entry name" value="EcfT"/>
    <property type="match status" value="1"/>
</dbReference>
<evidence type="ECO:0000256" key="2">
    <source>
        <dbReference type="ARBA" id="ARBA00022475"/>
    </source>
</evidence>
<dbReference type="PANTHER" id="PTHR34857:SF2">
    <property type="entry name" value="SLL0384 PROTEIN"/>
    <property type="match status" value="1"/>
</dbReference>
<protein>
    <submittedName>
        <fullName evidence="7">Energy-coupling factor transporter transmembrane protein EcfT</fullName>
    </submittedName>
</protein>
<keyword evidence="2" id="KW-1003">Cell membrane</keyword>
<dbReference type="PANTHER" id="PTHR34857">
    <property type="entry name" value="SLL0384 PROTEIN"/>
    <property type="match status" value="1"/>
</dbReference>
<dbReference type="Pfam" id="PF02361">
    <property type="entry name" value="CbiQ"/>
    <property type="match status" value="1"/>
</dbReference>
<keyword evidence="3 6" id="KW-0812">Transmembrane</keyword>
<feature type="transmembrane region" description="Helical" evidence="6">
    <location>
        <begin position="63"/>
        <end position="81"/>
    </location>
</feature>